<keyword evidence="7 15" id="KW-0812">Transmembrane</keyword>
<keyword evidence="11 15" id="KW-1133">Transmembrane helix</keyword>
<feature type="transmembrane region" description="Helical" evidence="15">
    <location>
        <begin position="151"/>
        <end position="173"/>
    </location>
</feature>
<dbReference type="InterPro" id="IPR005467">
    <property type="entry name" value="His_kinase_dom"/>
</dbReference>
<evidence type="ECO:0000256" key="10">
    <source>
        <dbReference type="ARBA" id="ARBA00022840"/>
    </source>
</evidence>
<dbReference type="Pfam" id="PF02518">
    <property type="entry name" value="HATPase_c"/>
    <property type="match status" value="1"/>
</dbReference>
<keyword evidence="9" id="KW-0418">Kinase</keyword>
<keyword evidence="18" id="KW-1185">Reference proteome</keyword>
<evidence type="ECO:0000256" key="15">
    <source>
        <dbReference type="SAM" id="Phobius"/>
    </source>
</evidence>
<keyword evidence="10" id="KW-0067">ATP-binding</keyword>
<dbReference type="InterPro" id="IPR029016">
    <property type="entry name" value="GAF-like_dom_sf"/>
</dbReference>
<dbReference type="EMBL" id="JBHILM010000020">
    <property type="protein sequence ID" value="MFB5682769.1"/>
    <property type="molecule type" value="Genomic_DNA"/>
</dbReference>
<comment type="catalytic activity">
    <reaction evidence="1">
        <text>ATP + protein L-histidine = ADP + protein N-phospho-L-histidine.</text>
        <dbReference type="EC" id="2.7.13.3"/>
    </reaction>
</comment>
<evidence type="ECO:0000256" key="2">
    <source>
        <dbReference type="ARBA" id="ARBA00004651"/>
    </source>
</evidence>
<evidence type="ECO:0000256" key="9">
    <source>
        <dbReference type="ARBA" id="ARBA00022777"/>
    </source>
</evidence>
<evidence type="ECO:0000256" key="12">
    <source>
        <dbReference type="ARBA" id="ARBA00023012"/>
    </source>
</evidence>
<keyword evidence="14" id="KW-0175">Coiled coil</keyword>
<dbReference type="SMART" id="SM00065">
    <property type="entry name" value="GAF"/>
    <property type="match status" value="1"/>
</dbReference>
<evidence type="ECO:0000259" key="16">
    <source>
        <dbReference type="PROSITE" id="PS50109"/>
    </source>
</evidence>
<accession>A0ABV5BAN5</accession>
<dbReference type="PRINTS" id="PR00344">
    <property type="entry name" value="BCTRLSENSOR"/>
</dbReference>
<evidence type="ECO:0000256" key="6">
    <source>
        <dbReference type="ARBA" id="ARBA00022679"/>
    </source>
</evidence>
<dbReference type="PANTHER" id="PTHR34220:SF7">
    <property type="entry name" value="SENSOR HISTIDINE KINASE YPDA"/>
    <property type="match status" value="1"/>
</dbReference>
<evidence type="ECO:0000256" key="3">
    <source>
        <dbReference type="ARBA" id="ARBA00012438"/>
    </source>
</evidence>
<gene>
    <name evidence="17" type="ORF">ACE3NQ_17770</name>
</gene>
<evidence type="ECO:0000256" key="5">
    <source>
        <dbReference type="ARBA" id="ARBA00022553"/>
    </source>
</evidence>
<dbReference type="RefSeq" id="WP_375526520.1">
    <property type="nucleotide sequence ID" value="NZ_JBHILM010000020.1"/>
</dbReference>
<keyword evidence="5" id="KW-0597">Phosphoprotein</keyword>
<dbReference type="InterPro" id="IPR003018">
    <property type="entry name" value="GAF"/>
</dbReference>
<feature type="transmembrane region" description="Helical" evidence="15">
    <location>
        <begin position="6"/>
        <end position="25"/>
    </location>
</feature>
<comment type="subcellular location">
    <subcellularLocation>
        <location evidence="2">Cell membrane</location>
        <topology evidence="2">Multi-pass membrane protein</topology>
    </subcellularLocation>
</comment>
<organism evidence="17 18">
    <name type="scientific">Paenibacillus terreus</name>
    <dbReference type="NCBI Taxonomy" id="1387834"/>
    <lineage>
        <taxon>Bacteria</taxon>
        <taxon>Bacillati</taxon>
        <taxon>Bacillota</taxon>
        <taxon>Bacilli</taxon>
        <taxon>Bacillales</taxon>
        <taxon>Paenibacillaceae</taxon>
        <taxon>Paenibacillus</taxon>
    </lineage>
</organism>
<reference evidence="17 18" key="1">
    <citation type="submission" date="2024-09" db="EMBL/GenBank/DDBJ databases">
        <authorList>
            <person name="Ruan L."/>
        </authorList>
    </citation>
    <scope>NUCLEOTIDE SEQUENCE [LARGE SCALE GENOMIC DNA]</scope>
    <source>
        <strain evidence="17 18">D33</strain>
    </source>
</reference>
<dbReference type="InterPro" id="IPR036890">
    <property type="entry name" value="HATPase_C_sf"/>
</dbReference>
<evidence type="ECO:0000256" key="1">
    <source>
        <dbReference type="ARBA" id="ARBA00000085"/>
    </source>
</evidence>
<evidence type="ECO:0000256" key="8">
    <source>
        <dbReference type="ARBA" id="ARBA00022741"/>
    </source>
</evidence>
<dbReference type="Pfam" id="PF06580">
    <property type="entry name" value="His_kinase"/>
    <property type="match status" value="1"/>
</dbReference>
<evidence type="ECO:0000256" key="13">
    <source>
        <dbReference type="ARBA" id="ARBA00023136"/>
    </source>
</evidence>
<evidence type="ECO:0000313" key="17">
    <source>
        <dbReference type="EMBL" id="MFB5682769.1"/>
    </source>
</evidence>
<dbReference type="SMART" id="SM00387">
    <property type="entry name" value="HATPase_c"/>
    <property type="match status" value="1"/>
</dbReference>
<evidence type="ECO:0000313" key="18">
    <source>
        <dbReference type="Proteomes" id="UP001580407"/>
    </source>
</evidence>
<feature type="transmembrane region" description="Helical" evidence="15">
    <location>
        <begin position="185"/>
        <end position="209"/>
    </location>
</feature>
<dbReference type="InterPro" id="IPR010559">
    <property type="entry name" value="Sig_transdc_His_kin_internal"/>
</dbReference>
<comment type="caution">
    <text evidence="17">The sequence shown here is derived from an EMBL/GenBank/DDBJ whole genome shotgun (WGS) entry which is preliminary data.</text>
</comment>
<dbReference type="InterPro" id="IPR050640">
    <property type="entry name" value="Bact_2-comp_sensor_kinase"/>
</dbReference>
<dbReference type="InterPro" id="IPR011620">
    <property type="entry name" value="Sig_transdc_His_kinase_LytS_TM"/>
</dbReference>
<evidence type="ECO:0000256" key="14">
    <source>
        <dbReference type="SAM" id="Coils"/>
    </source>
</evidence>
<keyword evidence="8" id="KW-0547">Nucleotide-binding</keyword>
<dbReference type="EC" id="2.7.13.3" evidence="3"/>
<feature type="transmembrane region" description="Helical" evidence="15">
    <location>
        <begin position="88"/>
        <end position="111"/>
    </location>
</feature>
<proteinExistence type="predicted"/>
<name>A0ABV5BAN5_9BACL</name>
<evidence type="ECO:0000256" key="7">
    <source>
        <dbReference type="ARBA" id="ARBA00022692"/>
    </source>
</evidence>
<sequence>MMNLLPLMLERVGILLIVAFLLSRLKSFRHIIHRQHVLTDKIKLIFIFGTFAMISNYTGVEIQGTGQTGTQAWQTWISSDSAIANTRIMGVVVGGLLGGPLVGTGVGIIAGLHRFTLGGFTAFACGMSSILAGIVTGFIGKRLRIMDKSALWKTVIIGILMECIQMGIILATAPPFAAALSLVNIITVPMVVINGFGMLLFMLVIQAVLQEESRTRALQTHQVFEIADQTLPYFRQGLNPHSCREAAAVILSRTNADAISITDSQQVLAHVGEGSDHHVPLERLSTRLTRKVLSTGTVMKAVSRDEIQCRQPDCCLEAAIVLPLKVHEKTVGTLKLYFKNPGRLDQVEQEVAEGLGRLFSTQLELAEAEQQRKRLKDAEIKALQAQIHPHFLFNAFNTVSALCRTDPEKARMLLLQMSSFFRSNLQGARQPLIPLYKELENVNAYLAIEQARFPGKFTLETKIDPSLKTVGVPPFLLQPLVENALRYAFPSQVEDEKGKVTLSVYRDGEYIMLKAEDNGQGIEPYLLQQLGKREIQSARGTGTALYNISKRIEEMFGAEADFRIRSKPGSGTAITIRLPIQHSLWRDLYA</sequence>
<dbReference type="PROSITE" id="PS50109">
    <property type="entry name" value="HIS_KIN"/>
    <property type="match status" value="1"/>
</dbReference>
<dbReference type="Gene3D" id="3.30.450.40">
    <property type="match status" value="1"/>
</dbReference>
<dbReference type="PANTHER" id="PTHR34220">
    <property type="entry name" value="SENSOR HISTIDINE KINASE YPDA"/>
    <property type="match status" value="1"/>
</dbReference>
<feature type="transmembrane region" description="Helical" evidence="15">
    <location>
        <begin position="117"/>
        <end position="139"/>
    </location>
</feature>
<evidence type="ECO:0000256" key="4">
    <source>
        <dbReference type="ARBA" id="ARBA00022475"/>
    </source>
</evidence>
<dbReference type="InterPro" id="IPR004358">
    <property type="entry name" value="Sig_transdc_His_kin-like_C"/>
</dbReference>
<dbReference type="SUPFAM" id="SSF55874">
    <property type="entry name" value="ATPase domain of HSP90 chaperone/DNA topoisomerase II/histidine kinase"/>
    <property type="match status" value="1"/>
</dbReference>
<protein>
    <recommendedName>
        <fullName evidence="3">histidine kinase</fullName>
        <ecNumber evidence="3">2.7.13.3</ecNumber>
    </recommendedName>
</protein>
<keyword evidence="12" id="KW-0902">Two-component regulatory system</keyword>
<feature type="domain" description="Histidine kinase" evidence="16">
    <location>
        <begin position="476"/>
        <end position="582"/>
    </location>
</feature>
<dbReference type="SUPFAM" id="SSF55781">
    <property type="entry name" value="GAF domain-like"/>
    <property type="match status" value="1"/>
</dbReference>
<keyword evidence="17" id="KW-0675">Receptor</keyword>
<dbReference type="Proteomes" id="UP001580407">
    <property type="component" value="Unassembled WGS sequence"/>
</dbReference>
<dbReference type="Gene3D" id="3.30.565.10">
    <property type="entry name" value="Histidine kinase-like ATPase, C-terminal domain"/>
    <property type="match status" value="1"/>
</dbReference>
<feature type="coiled-coil region" evidence="14">
    <location>
        <begin position="358"/>
        <end position="388"/>
    </location>
</feature>
<dbReference type="Pfam" id="PF07694">
    <property type="entry name" value="5TM-5TMR_LYT"/>
    <property type="match status" value="1"/>
</dbReference>
<dbReference type="InterPro" id="IPR003594">
    <property type="entry name" value="HATPase_dom"/>
</dbReference>
<keyword evidence="6" id="KW-0808">Transferase</keyword>
<keyword evidence="4" id="KW-1003">Cell membrane</keyword>
<keyword evidence="13 15" id="KW-0472">Membrane</keyword>
<evidence type="ECO:0000256" key="11">
    <source>
        <dbReference type="ARBA" id="ARBA00022989"/>
    </source>
</evidence>